<dbReference type="PANTHER" id="PTHR43877">
    <property type="entry name" value="AMINOALKYLPHOSPHONATE N-ACETYLTRANSFERASE-RELATED-RELATED"/>
    <property type="match status" value="1"/>
</dbReference>
<dbReference type="AlphaFoldDB" id="A0A5D4K8W0"/>
<dbReference type="InterPro" id="IPR016181">
    <property type="entry name" value="Acyl_CoA_acyltransferase"/>
</dbReference>
<evidence type="ECO:0000256" key="2">
    <source>
        <dbReference type="ARBA" id="ARBA00023315"/>
    </source>
</evidence>
<feature type="domain" description="N-acetyltransferase" evidence="3">
    <location>
        <begin position="2"/>
        <end position="169"/>
    </location>
</feature>
<dbReference type="EMBL" id="VTEH01000016">
    <property type="protein sequence ID" value="TYR73708.1"/>
    <property type="molecule type" value="Genomic_DNA"/>
</dbReference>
<dbReference type="InterPro" id="IPR050832">
    <property type="entry name" value="Bact_Acetyltransf"/>
</dbReference>
<proteinExistence type="predicted"/>
<reference evidence="4 5" key="1">
    <citation type="submission" date="2019-08" db="EMBL/GenBank/DDBJ databases">
        <title>Bacillus genomes from the desert of Cuatro Cienegas, Coahuila.</title>
        <authorList>
            <person name="Olmedo-Alvarez G."/>
        </authorList>
    </citation>
    <scope>NUCLEOTIDE SEQUENCE [LARGE SCALE GENOMIC DNA]</scope>
    <source>
        <strain evidence="4 5">CH40_1T</strain>
    </source>
</reference>
<dbReference type="PANTHER" id="PTHR43877:SF2">
    <property type="entry name" value="AMINOALKYLPHOSPHONATE N-ACETYLTRANSFERASE-RELATED"/>
    <property type="match status" value="1"/>
</dbReference>
<organism evidence="4 5">
    <name type="scientific">Rossellomorea vietnamensis</name>
    <dbReference type="NCBI Taxonomy" id="218284"/>
    <lineage>
        <taxon>Bacteria</taxon>
        <taxon>Bacillati</taxon>
        <taxon>Bacillota</taxon>
        <taxon>Bacilli</taxon>
        <taxon>Bacillales</taxon>
        <taxon>Bacillaceae</taxon>
        <taxon>Rossellomorea</taxon>
    </lineage>
</organism>
<gene>
    <name evidence="4" type="ORF">FZC79_17695</name>
</gene>
<dbReference type="Gene3D" id="3.40.630.30">
    <property type="match status" value="1"/>
</dbReference>
<name>A0A5D4K8W0_9BACI</name>
<protein>
    <submittedName>
        <fullName evidence="4">GNAT family N-acetyltransferase</fullName>
    </submittedName>
</protein>
<sequence length="169" mass="18984">MIHILKAEPEHVEGIVKVISDANRATYKDIYSEEYIERVIKQYYTPERILEEVSGSSRNWGGYFVAVDNGTVVGAGGGGMTGDTTGEIYVLYMDPVRRGEGIGSQLLEAITSQQKEEFHAEEQWVSVQQGNTKGIPFYEAKGFTFKHEEPGHGNEEAENYISLRFSRKI</sequence>
<evidence type="ECO:0000313" key="5">
    <source>
        <dbReference type="Proteomes" id="UP000323317"/>
    </source>
</evidence>
<comment type="caution">
    <text evidence="4">The sequence shown here is derived from an EMBL/GenBank/DDBJ whole genome shotgun (WGS) entry which is preliminary data.</text>
</comment>
<dbReference type="GO" id="GO:0016747">
    <property type="term" value="F:acyltransferase activity, transferring groups other than amino-acyl groups"/>
    <property type="evidence" value="ECO:0007669"/>
    <property type="project" value="InterPro"/>
</dbReference>
<dbReference type="Proteomes" id="UP000323317">
    <property type="component" value="Unassembled WGS sequence"/>
</dbReference>
<dbReference type="PROSITE" id="PS51186">
    <property type="entry name" value="GNAT"/>
    <property type="match status" value="1"/>
</dbReference>
<dbReference type="Pfam" id="PF00583">
    <property type="entry name" value="Acetyltransf_1"/>
    <property type="match status" value="1"/>
</dbReference>
<dbReference type="InterPro" id="IPR000182">
    <property type="entry name" value="GNAT_dom"/>
</dbReference>
<evidence type="ECO:0000259" key="3">
    <source>
        <dbReference type="PROSITE" id="PS51186"/>
    </source>
</evidence>
<evidence type="ECO:0000313" key="4">
    <source>
        <dbReference type="EMBL" id="TYR73708.1"/>
    </source>
</evidence>
<evidence type="ECO:0000256" key="1">
    <source>
        <dbReference type="ARBA" id="ARBA00022679"/>
    </source>
</evidence>
<accession>A0A5D4K8W0</accession>
<dbReference type="SUPFAM" id="SSF55729">
    <property type="entry name" value="Acyl-CoA N-acyltransferases (Nat)"/>
    <property type="match status" value="1"/>
</dbReference>
<dbReference type="RefSeq" id="WP_148948106.1">
    <property type="nucleotide sequence ID" value="NZ_VTEH01000016.1"/>
</dbReference>
<keyword evidence="1 4" id="KW-0808">Transferase</keyword>
<keyword evidence="2" id="KW-0012">Acyltransferase</keyword>